<sequence length="240" mass="25841">MTVGTEYEVASLDALEPGTHLCAFHRSLGQLSRIASTFIGHGLAAGDRVLYVTSDEHAEAVLRAMPGHVHAGDAISAGQLLVRSFSEAYGTRRPDGLGAVAVGFRAAAAQSRKDGFRGLRVAAQVDNLAPLLGSPEEVLTWERMSTALQREIGVSSVCLYSHDHRDELLPVLQARAAVTHRIHVDIEDLTFADVGSLARIRAVAASLPENGALILRRVPDAIRRTLSLSGLHHERLRLEP</sequence>
<evidence type="ECO:0000259" key="1">
    <source>
        <dbReference type="Pfam" id="PF14417"/>
    </source>
</evidence>
<dbReference type="Pfam" id="PF14417">
    <property type="entry name" value="MEDS"/>
    <property type="match status" value="1"/>
</dbReference>
<feature type="domain" description="MEDS" evidence="1">
    <location>
        <begin position="19"/>
        <end position="180"/>
    </location>
</feature>
<gene>
    <name evidence="2" type="ORF">EUA94_12530</name>
</gene>
<protein>
    <recommendedName>
        <fullName evidence="1">MEDS domain-containing protein</fullName>
    </recommendedName>
</protein>
<comment type="caution">
    <text evidence="2">The sequence shown here is derived from an EMBL/GenBank/DDBJ whole genome shotgun (WGS) entry which is preliminary data.</text>
</comment>
<organism evidence="2 3">
    <name type="scientific">Nocardioides zhouii</name>
    <dbReference type="NCBI Taxonomy" id="1168729"/>
    <lineage>
        <taxon>Bacteria</taxon>
        <taxon>Bacillati</taxon>
        <taxon>Actinomycetota</taxon>
        <taxon>Actinomycetes</taxon>
        <taxon>Propionibacteriales</taxon>
        <taxon>Nocardioidaceae</taxon>
        <taxon>Nocardioides</taxon>
    </lineage>
</organism>
<dbReference type="AlphaFoldDB" id="A0A4Q2SYP3"/>
<dbReference type="InterPro" id="IPR025847">
    <property type="entry name" value="MEDS_domain"/>
</dbReference>
<keyword evidence="3" id="KW-1185">Reference proteome</keyword>
<evidence type="ECO:0000313" key="3">
    <source>
        <dbReference type="Proteomes" id="UP000291101"/>
    </source>
</evidence>
<reference evidence="2 3" key="1">
    <citation type="submission" date="2019-01" db="EMBL/GenBank/DDBJ databases">
        <title>Novel species of Nocardioides.</title>
        <authorList>
            <person name="Liu Q."/>
            <person name="X Y.-H."/>
        </authorList>
    </citation>
    <scope>NUCLEOTIDE SEQUENCE [LARGE SCALE GENOMIC DNA]</scope>
    <source>
        <strain evidence="2 3">HLT2-9</strain>
    </source>
</reference>
<dbReference type="RefSeq" id="WP_129427214.1">
    <property type="nucleotide sequence ID" value="NZ_SDWV01000011.1"/>
</dbReference>
<evidence type="ECO:0000313" key="2">
    <source>
        <dbReference type="EMBL" id="RYC10611.1"/>
    </source>
</evidence>
<accession>A0A4Q2SYP3</accession>
<name>A0A4Q2SYP3_9ACTN</name>
<proteinExistence type="predicted"/>
<dbReference type="EMBL" id="SDWV01000011">
    <property type="protein sequence ID" value="RYC10611.1"/>
    <property type="molecule type" value="Genomic_DNA"/>
</dbReference>
<dbReference type="Proteomes" id="UP000291101">
    <property type="component" value="Unassembled WGS sequence"/>
</dbReference>
<dbReference type="OrthoDB" id="116243at2"/>